<protein>
    <submittedName>
        <fullName evidence="2">Uncharacterized protein</fullName>
    </submittedName>
</protein>
<dbReference type="PROSITE" id="PS51318">
    <property type="entry name" value="TAT"/>
    <property type="match status" value="1"/>
</dbReference>
<organism evidence="2 3">
    <name type="scientific">Duganella levis</name>
    <dbReference type="NCBI Taxonomy" id="2692169"/>
    <lineage>
        <taxon>Bacteria</taxon>
        <taxon>Pseudomonadati</taxon>
        <taxon>Pseudomonadota</taxon>
        <taxon>Betaproteobacteria</taxon>
        <taxon>Burkholderiales</taxon>
        <taxon>Oxalobacteraceae</taxon>
        <taxon>Telluria group</taxon>
        <taxon>Duganella</taxon>
    </lineage>
</organism>
<comment type="caution">
    <text evidence="2">The sequence shown here is derived from an EMBL/GenBank/DDBJ whole genome shotgun (WGS) entry which is preliminary data.</text>
</comment>
<keyword evidence="3" id="KW-1185">Reference proteome</keyword>
<accession>A0ABW9VYA0</accession>
<dbReference type="EMBL" id="WWCT01000005">
    <property type="protein sequence ID" value="MYN26648.1"/>
    <property type="molecule type" value="Genomic_DNA"/>
</dbReference>
<sequence length="55" mass="5470">MDDQRRIFLATAGRLSAFSAMAATTAAAGALASASPSAIAQNRVAAREGGNVCVC</sequence>
<dbReference type="Proteomes" id="UP000642144">
    <property type="component" value="Unassembled WGS sequence"/>
</dbReference>
<gene>
    <name evidence="2" type="ORF">GTP69_09540</name>
</gene>
<dbReference type="InterPro" id="IPR006311">
    <property type="entry name" value="TAT_signal"/>
</dbReference>
<evidence type="ECO:0000313" key="3">
    <source>
        <dbReference type="Proteomes" id="UP000642144"/>
    </source>
</evidence>
<evidence type="ECO:0000256" key="1">
    <source>
        <dbReference type="SAM" id="SignalP"/>
    </source>
</evidence>
<dbReference type="RefSeq" id="WP_161054651.1">
    <property type="nucleotide sequence ID" value="NZ_WWCT01000005.1"/>
</dbReference>
<reference evidence="2 3" key="1">
    <citation type="submission" date="2019-12" db="EMBL/GenBank/DDBJ databases">
        <title>Novel species isolated from a subtropical stream in China.</title>
        <authorList>
            <person name="Lu H."/>
        </authorList>
    </citation>
    <scope>NUCLEOTIDE SEQUENCE [LARGE SCALE GENOMIC DNA]</scope>
    <source>
        <strain evidence="2 3">CY42W</strain>
    </source>
</reference>
<keyword evidence="1" id="KW-0732">Signal</keyword>
<name>A0ABW9VYA0_9BURK</name>
<feature type="chain" id="PRO_5046481939" evidence="1">
    <location>
        <begin position="23"/>
        <end position="55"/>
    </location>
</feature>
<feature type="signal peptide" evidence="1">
    <location>
        <begin position="1"/>
        <end position="22"/>
    </location>
</feature>
<proteinExistence type="predicted"/>
<evidence type="ECO:0000313" key="2">
    <source>
        <dbReference type="EMBL" id="MYN26648.1"/>
    </source>
</evidence>